<feature type="compositionally biased region" description="Basic and acidic residues" evidence="6">
    <location>
        <begin position="209"/>
        <end position="224"/>
    </location>
</feature>
<evidence type="ECO:0000259" key="7">
    <source>
        <dbReference type="Pfam" id="PF17811"/>
    </source>
</evidence>
<feature type="compositionally biased region" description="Pro residues" evidence="6">
    <location>
        <begin position="164"/>
        <end position="179"/>
    </location>
</feature>
<feature type="region of interest" description="Disordered" evidence="6">
    <location>
        <begin position="1"/>
        <end position="53"/>
    </location>
</feature>
<accession>A0ABQ9WEH5</accession>
<evidence type="ECO:0000256" key="6">
    <source>
        <dbReference type="SAM" id="MobiDB-lite"/>
    </source>
</evidence>
<feature type="domain" description="Jumonji helical" evidence="7">
    <location>
        <begin position="45"/>
        <end position="104"/>
    </location>
</feature>
<keyword evidence="4" id="KW-0560">Oxidoreductase</keyword>
<dbReference type="Pfam" id="PF17811">
    <property type="entry name" value="JHD"/>
    <property type="match status" value="1"/>
</dbReference>
<dbReference type="InterPro" id="IPR050690">
    <property type="entry name" value="JHDM1_Histone_Demethylase"/>
</dbReference>
<reference evidence="8 9" key="1">
    <citation type="submission" date="2023-05" db="EMBL/GenBank/DDBJ databases">
        <title>B98-5 Cell Line De Novo Hybrid Assembly: An Optical Mapping Approach.</title>
        <authorList>
            <person name="Kananen K."/>
            <person name="Auerbach J.A."/>
            <person name="Kautto E."/>
            <person name="Blachly J.S."/>
        </authorList>
    </citation>
    <scope>NUCLEOTIDE SEQUENCE [LARGE SCALE GENOMIC DNA]</scope>
    <source>
        <strain evidence="8">B95-8</strain>
        <tissue evidence="8">Cell line</tissue>
    </source>
</reference>
<proteinExistence type="predicted"/>
<keyword evidence="9" id="KW-1185">Reference proteome</keyword>
<feature type="region of interest" description="Disordered" evidence="6">
    <location>
        <begin position="103"/>
        <end position="232"/>
    </location>
</feature>
<keyword evidence="3" id="KW-0156">Chromatin regulator</keyword>
<keyword evidence="5" id="KW-0539">Nucleus</keyword>
<evidence type="ECO:0000256" key="1">
    <source>
        <dbReference type="ARBA" id="ARBA00004123"/>
    </source>
</evidence>
<feature type="compositionally biased region" description="Polar residues" evidence="6">
    <location>
        <begin position="37"/>
        <end position="46"/>
    </location>
</feature>
<dbReference type="PANTHER" id="PTHR23123">
    <property type="entry name" value="PHD/F-BOX CONTAINING PROTEIN"/>
    <property type="match status" value="1"/>
</dbReference>
<protein>
    <submittedName>
        <fullName evidence="8">Lsd1/2 complex PHD finger containing protein Phf2</fullName>
    </submittedName>
</protein>
<comment type="subcellular location">
    <subcellularLocation>
        <location evidence="1">Nucleus</location>
    </subcellularLocation>
</comment>
<dbReference type="EMBL" id="JASSZA010000001">
    <property type="protein sequence ID" value="KAK2119153.1"/>
    <property type="molecule type" value="Genomic_DNA"/>
</dbReference>
<evidence type="ECO:0000313" key="8">
    <source>
        <dbReference type="EMBL" id="KAK2119153.1"/>
    </source>
</evidence>
<evidence type="ECO:0000256" key="4">
    <source>
        <dbReference type="ARBA" id="ARBA00022964"/>
    </source>
</evidence>
<name>A0ABQ9WEH5_SAGOE</name>
<dbReference type="InterPro" id="IPR041070">
    <property type="entry name" value="JHD"/>
</dbReference>
<gene>
    <name evidence="8" type="primary">PHF2_2</name>
    <name evidence="8" type="ORF">P7K49_000539</name>
</gene>
<dbReference type="Proteomes" id="UP001266305">
    <property type="component" value="Unassembled WGS sequence"/>
</dbReference>
<evidence type="ECO:0000256" key="5">
    <source>
        <dbReference type="ARBA" id="ARBA00023242"/>
    </source>
</evidence>
<sequence>MHCGIPGPPLLSQATPCLATPSEMRARGSRQPPPCSGLQTTQQCSHKSGKQLPPHLVQGAKILNGAFRSWTKKQALAEHEDELPEHFKPSQLIKDLAKEIRLSENASKAIRPEVNTVTSSDEVCDGEREKEESPSPIEATPPQSLLEKVSKKKTPKTVKMPKPSKIPKPPKPPKPPRPPKTLKLKDGGKKKGKKSRESASPTIPNLDLLEAHTKEALTKMEPPKKGKATKSVLSVPNKDVVHMQNDVERLEIREQTKSKSEAKWKYKNSKPDSLLKMEEEQKLEKSPLAGNKDNKFSFSFSTKKLLSLESLMIPVATLGPVCAPGAWVMSPAEAPHVARVRQVPVGGGGHFLQQPLINLAGS</sequence>
<dbReference type="Gene3D" id="1.20.58.1360">
    <property type="match status" value="1"/>
</dbReference>
<comment type="caution">
    <text evidence="8">The sequence shown here is derived from an EMBL/GenBank/DDBJ whole genome shotgun (WGS) entry which is preliminary data.</text>
</comment>
<keyword evidence="4" id="KW-0223">Dioxygenase</keyword>
<evidence type="ECO:0000256" key="2">
    <source>
        <dbReference type="ARBA" id="ARBA00022723"/>
    </source>
</evidence>
<keyword evidence="2" id="KW-0479">Metal-binding</keyword>
<evidence type="ECO:0000256" key="3">
    <source>
        <dbReference type="ARBA" id="ARBA00022853"/>
    </source>
</evidence>
<evidence type="ECO:0000313" key="9">
    <source>
        <dbReference type="Proteomes" id="UP001266305"/>
    </source>
</evidence>
<organism evidence="8 9">
    <name type="scientific">Saguinus oedipus</name>
    <name type="common">Cotton-top tamarin</name>
    <name type="synonym">Oedipomidas oedipus</name>
    <dbReference type="NCBI Taxonomy" id="9490"/>
    <lineage>
        <taxon>Eukaryota</taxon>
        <taxon>Metazoa</taxon>
        <taxon>Chordata</taxon>
        <taxon>Craniata</taxon>
        <taxon>Vertebrata</taxon>
        <taxon>Euteleostomi</taxon>
        <taxon>Mammalia</taxon>
        <taxon>Eutheria</taxon>
        <taxon>Euarchontoglires</taxon>
        <taxon>Primates</taxon>
        <taxon>Haplorrhini</taxon>
        <taxon>Platyrrhini</taxon>
        <taxon>Cebidae</taxon>
        <taxon>Callitrichinae</taxon>
        <taxon>Saguinus</taxon>
    </lineage>
</organism>